<evidence type="ECO:0000313" key="5">
    <source>
        <dbReference type="EMBL" id="OSN07127.1"/>
    </source>
</evidence>
<dbReference type="RefSeq" id="WP_094109022.1">
    <property type="nucleotide sequence ID" value="NZ_LUTP01000009.1"/>
</dbReference>
<dbReference type="EMBL" id="LUTP01000009">
    <property type="protein sequence ID" value="OSN07127.1"/>
    <property type="molecule type" value="Genomic_DNA"/>
</dbReference>
<keyword evidence="2" id="KW-0547">Nucleotide-binding</keyword>
<dbReference type="NCBIfam" id="NF007134">
    <property type="entry name" value="PRK09580.1"/>
    <property type="match status" value="1"/>
</dbReference>
<dbReference type="PANTHER" id="PTHR43204:SF1">
    <property type="entry name" value="ABC TRANSPORTER I FAMILY MEMBER 6, CHLOROPLASTIC"/>
    <property type="match status" value="1"/>
</dbReference>
<comment type="caution">
    <text evidence="5">The sequence shown here is derived from an EMBL/GenBank/DDBJ whole genome shotgun (WGS) entry which is preliminary data.</text>
</comment>
<dbReference type="GO" id="GO:0016887">
    <property type="term" value="F:ATP hydrolysis activity"/>
    <property type="evidence" value="ECO:0007669"/>
    <property type="project" value="InterPro"/>
</dbReference>
<dbReference type="FunFam" id="3.40.50.300:FF:000405">
    <property type="entry name" value="Fe-S cluster assembly ATPase SufC"/>
    <property type="match status" value="1"/>
</dbReference>
<dbReference type="PROSITE" id="PS00211">
    <property type="entry name" value="ABC_TRANSPORTER_1"/>
    <property type="match status" value="1"/>
</dbReference>
<evidence type="ECO:0000256" key="3">
    <source>
        <dbReference type="ARBA" id="ARBA00022840"/>
    </source>
</evidence>
<accession>A0A1X3RYG6</accession>
<reference evidence="5 6" key="1">
    <citation type="submission" date="2016-02" db="EMBL/GenBank/DDBJ databases">
        <title>Species-wide whole genome sequencing reveals diversity, host range in Lonsdalea quercina.</title>
        <authorList>
            <person name="Li Y."/>
        </authorList>
    </citation>
    <scope>NUCLEOTIDE SEQUENCE [LARGE SCALE GENOMIC DNA]</scope>
    <source>
        <strain evidence="5 6">LMG 26264</strain>
    </source>
</reference>
<dbReference type="GO" id="GO:0005524">
    <property type="term" value="F:ATP binding"/>
    <property type="evidence" value="ECO:0007669"/>
    <property type="project" value="UniProtKB-KW"/>
</dbReference>
<dbReference type="Gene3D" id="3.40.50.300">
    <property type="entry name" value="P-loop containing nucleotide triphosphate hydrolases"/>
    <property type="match status" value="1"/>
</dbReference>
<dbReference type="Proteomes" id="UP000194020">
    <property type="component" value="Unassembled WGS sequence"/>
</dbReference>
<evidence type="ECO:0000256" key="2">
    <source>
        <dbReference type="ARBA" id="ARBA00022741"/>
    </source>
</evidence>
<keyword evidence="3 5" id="KW-0067">ATP-binding</keyword>
<dbReference type="AlphaFoldDB" id="A0A1X3RYG6"/>
<comment type="similarity">
    <text evidence="1">Belongs to the ABC transporter superfamily. Ycf16 family.</text>
</comment>
<organism evidence="5 6">
    <name type="scientific">Lonsdalea iberica</name>
    <dbReference type="NCBI Taxonomy" id="1082703"/>
    <lineage>
        <taxon>Bacteria</taxon>
        <taxon>Pseudomonadati</taxon>
        <taxon>Pseudomonadota</taxon>
        <taxon>Gammaproteobacteria</taxon>
        <taxon>Enterobacterales</taxon>
        <taxon>Pectobacteriaceae</taxon>
        <taxon>Lonsdalea</taxon>
    </lineage>
</organism>
<feature type="domain" description="ABC transporter" evidence="4">
    <location>
        <begin position="2"/>
        <end position="246"/>
    </location>
</feature>
<dbReference type="InterPro" id="IPR017871">
    <property type="entry name" value="ABC_transporter-like_CS"/>
</dbReference>
<dbReference type="PANTHER" id="PTHR43204">
    <property type="entry name" value="ABC TRANSPORTER I FAMILY MEMBER 6, CHLOROPLASTIC"/>
    <property type="match status" value="1"/>
</dbReference>
<dbReference type="OrthoDB" id="9806149at2"/>
<evidence type="ECO:0000259" key="4">
    <source>
        <dbReference type="PROSITE" id="PS50893"/>
    </source>
</evidence>
<dbReference type="PROSITE" id="PS50893">
    <property type="entry name" value="ABC_TRANSPORTER_2"/>
    <property type="match status" value="1"/>
</dbReference>
<dbReference type="InterPro" id="IPR003593">
    <property type="entry name" value="AAA+_ATPase"/>
</dbReference>
<dbReference type="InterPro" id="IPR003439">
    <property type="entry name" value="ABC_transporter-like_ATP-bd"/>
</dbReference>
<protein>
    <submittedName>
        <fullName evidence="5">ABC transporter ATP-binding protein</fullName>
    </submittedName>
</protein>
<dbReference type="InterPro" id="IPR010230">
    <property type="entry name" value="FeS-cluster_ATPase_SufC"/>
</dbReference>
<dbReference type="SUPFAM" id="SSF52540">
    <property type="entry name" value="P-loop containing nucleoside triphosphate hydrolases"/>
    <property type="match status" value="1"/>
</dbReference>
<name>A0A1X3RYG6_9GAMM</name>
<evidence type="ECO:0000313" key="6">
    <source>
        <dbReference type="Proteomes" id="UP000194020"/>
    </source>
</evidence>
<evidence type="ECO:0000256" key="1">
    <source>
        <dbReference type="ARBA" id="ARBA00006216"/>
    </source>
</evidence>
<dbReference type="CDD" id="cd03217">
    <property type="entry name" value="ABC_FeS_Assembly"/>
    <property type="match status" value="1"/>
</dbReference>
<dbReference type="InterPro" id="IPR027417">
    <property type="entry name" value="P-loop_NTPase"/>
</dbReference>
<proteinExistence type="inferred from homology"/>
<dbReference type="Pfam" id="PF00005">
    <property type="entry name" value="ABC_tran"/>
    <property type="match status" value="1"/>
</dbReference>
<sequence length="248" mass="27918">MLNIENLRVSVEEKEIIKGLNLQIKPGEVHAIMGPNGSGKSTLSATLAGREDYEVTSGSVTFKGKDLLELSPEDRAGEGIFMAFQYPVEIPGVSNQFFLQTAVNAVRQYRQQELLDRFDFEDFIEEKIKLLNMPADLLTRSVNVGFSGGEKKRNDILQMAALEPDLCILDETDSGLDIDALKIVSNGVNTLRNEKRSFIIVTHYQRILDYIKPDFVHVLYQGRIVKSGDFSLVKQLEEQGYGWLTDQQ</sequence>
<dbReference type="NCBIfam" id="TIGR01978">
    <property type="entry name" value="sufC"/>
    <property type="match status" value="1"/>
</dbReference>
<dbReference type="SMART" id="SM00382">
    <property type="entry name" value="AAA"/>
    <property type="match status" value="1"/>
</dbReference>
<dbReference type="GO" id="GO:0005737">
    <property type="term" value="C:cytoplasm"/>
    <property type="evidence" value="ECO:0007669"/>
    <property type="project" value="UniProtKB-ARBA"/>
</dbReference>
<gene>
    <name evidence="5" type="primary">sufC</name>
    <name evidence="5" type="ORF">AU511_05280</name>
</gene>